<dbReference type="AlphaFoldDB" id="A0A0S7XWW5"/>
<dbReference type="GO" id="GO:0005737">
    <property type="term" value="C:cytoplasm"/>
    <property type="evidence" value="ECO:0007669"/>
    <property type="project" value="TreeGrafter"/>
</dbReference>
<dbReference type="PANTHER" id="PTHR13017">
    <property type="entry name" value="5-FORMYLTETRAHYDROFOLATE CYCLO-LIGASE-RELATED"/>
    <property type="match status" value="1"/>
</dbReference>
<comment type="caution">
    <text evidence="1">The sequence shown here is derived from an EMBL/GenBank/DDBJ whole genome shotgun (WGS) entry which is preliminary data.</text>
</comment>
<dbReference type="InterPro" id="IPR037171">
    <property type="entry name" value="NagB/RpiA_transferase-like"/>
</dbReference>
<accession>A0A0S7XWW5</accession>
<dbReference type="InterPro" id="IPR024185">
    <property type="entry name" value="FTHF_cligase-like_sf"/>
</dbReference>
<evidence type="ECO:0000313" key="1">
    <source>
        <dbReference type="EMBL" id="KPJ66920.1"/>
    </source>
</evidence>
<dbReference type="Gene3D" id="3.40.50.10420">
    <property type="entry name" value="NagB/RpiA/CoA transferase-like"/>
    <property type="match status" value="1"/>
</dbReference>
<name>A0A0S7XWW5_UNCSA</name>
<dbReference type="EMBL" id="LIZX01000069">
    <property type="protein sequence ID" value="KPJ66920.1"/>
    <property type="molecule type" value="Genomic_DNA"/>
</dbReference>
<dbReference type="SUPFAM" id="SSF100950">
    <property type="entry name" value="NagB/RpiA/CoA transferase-like"/>
    <property type="match status" value="1"/>
</dbReference>
<proteinExistence type="predicted"/>
<dbReference type="PANTHER" id="PTHR13017:SF0">
    <property type="entry name" value="METHENYLTETRAHYDROFOLATE SYNTHASE DOMAIN-CONTAINING PROTEIN"/>
    <property type="match status" value="1"/>
</dbReference>
<reference evidence="1 2" key="1">
    <citation type="journal article" date="2015" name="Microbiome">
        <title>Genomic resolution of linkages in carbon, nitrogen, and sulfur cycling among widespread estuary sediment bacteria.</title>
        <authorList>
            <person name="Baker B.J."/>
            <person name="Lazar C.S."/>
            <person name="Teske A.P."/>
            <person name="Dick G.J."/>
        </authorList>
    </citation>
    <scope>NUCLEOTIDE SEQUENCE [LARGE SCALE GENOMIC DNA]</scope>
    <source>
        <strain evidence="1">DG_54_3</strain>
    </source>
</reference>
<dbReference type="Proteomes" id="UP000051861">
    <property type="component" value="Unassembled WGS sequence"/>
</dbReference>
<sequence>MENEIIERKEQLRNKIWELLEQKNVAIFPLPVFGRIPNFVGSGKAASLVRTLPEWKKAKVVFANPDSAQRKIREFALKEGKTLIMASPRLKHGFLQIDPQNVRGKEEVASSIKGAFKYGKPVKVMIKPDLIITGCVAVDQKSWRLGKGGGYGDIEVKRIKDEFGEIPVLTTIHPLQIVDFVPHLNHDAKVDVMVTPEKIYRIENRE</sequence>
<protein>
    <recommendedName>
        <fullName evidence="3">5-formyltetrahydrofolate cyclo-ligase</fullName>
    </recommendedName>
</protein>
<evidence type="ECO:0008006" key="3">
    <source>
        <dbReference type="Google" id="ProtNLM"/>
    </source>
</evidence>
<organism evidence="1 2">
    <name type="scientific">candidate division WOR-1 bacterium DG_54_3</name>
    <dbReference type="NCBI Taxonomy" id="1703775"/>
    <lineage>
        <taxon>Bacteria</taxon>
        <taxon>Bacillati</taxon>
        <taxon>Saganbacteria</taxon>
    </lineage>
</organism>
<dbReference type="PATRIC" id="fig|1703775.3.peg.3028"/>
<gene>
    <name evidence="1" type="ORF">AMJ44_07620</name>
</gene>
<dbReference type="InterPro" id="IPR002698">
    <property type="entry name" value="FTHF_cligase"/>
</dbReference>
<evidence type="ECO:0000313" key="2">
    <source>
        <dbReference type="Proteomes" id="UP000051861"/>
    </source>
</evidence>
<dbReference type="Pfam" id="PF01812">
    <property type="entry name" value="5-FTHF_cyc-lig"/>
    <property type="match status" value="1"/>
</dbReference>